<accession>C0E1J3</accession>
<protein>
    <submittedName>
        <fullName evidence="2">Uncharacterized protein</fullName>
    </submittedName>
</protein>
<dbReference type="HOGENOM" id="CLU_3042466_0_0_11"/>
<sequence>MFHVKHPPPTRKTKTQNTTPLQQKQPTFHVKQLGCCRNVVFHVKHRETFKHQET</sequence>
<evidence type="ECO:0000313" key="3">
    <source>
        <dbReference type="Proteomes" id="UP000006247"/>
    </source>
</evidence>
<proteinExistence type="predicted"/>
<feature type="region of interest" description="Disordered" evidence="1">
    <location>
        <begin position="1"/>
        <end position="26"/>
    </location>
</feature>
<feature type="compositionally biased region" description="Basic residues" evidence="1">
    <location>
        <begin position="1"/>
        <end position="14"/>
    </location>
</feature>
<organism evidence="2 3">
    <name type="scientific">Corynebacterium matruchotii ATCC 33806</name>
    <dbReference type="NCBI Taxonomy" id="566549"/>
    <lineage>
        <taxon>Bacteria</taxon>
        <taxon>Bacillati</taxon>
        <taxon>Actinomycetota</taxon>
        <taxon>Actinomycetes</taxon>
        <taxon>Mycobacteriales</taxon>
        <taxon>Corynebacteriaceae</taxon>
        <taxon>Corynebacterium</taxon>
    </lineage>
</organism>
<comment type="caution">
    <text evidence="2">The sequence shown here is derived from an EMBL/GenBank/DDBJ whole genome shotgun (WGS) entry which is preliminary data.</text>
</comment>
<evidence type="ECO:0000313" key="2">
    <source>
        <dbReference type="EMBL" id="EEG27527.1"/>
    </source>
</evidence>
<name>C0E1J3_9CORY</name>
<dbReference type="Proteomes" id="UP000006247">
    <property type="component" value="Unassembled WGS sequence"/>
</dbReference>
<dbReference type="AlphaFoldDB" id="C0E1J3"/>
<feature type="compositionally biased region" description="Polar residues" evidence="1">
    <location>
        <begin position="15"/>
        <end position="26"/>
    </location>
</feature>
<evidence type="ECO:0000256" key="1">
    <source>
        <dbReference type="SAM" id="MobiDB-lite"/>
    </source>
</evidence>
<dbReference type="EMBL" id="ACEB01000013">
    <property type="protein sequence ID" value="EEG27527.1"/>
    <property type="molecule type" value="Genomic_DNA"/>
</dbReference>
<gene>
    <name evidence="2" type="ORF">CORMATOL_00844</name>
</gene>
<reference evidence="2 3" key="1">
    <citation type="submission" date="2009-01" db="EMBL/GenBank/DDBJ databases">
        <authorList>
            <person name="Fulton L."/>
            <person name="Clifton S."/>
            <person name="Chinwalla A.T."/>
            <person name="Mitreva M."/>
            <person name="Sodergren E."/>
            <person name="Weinstock G."/>
            <person name="Clifton S."/>
            <person name="Dooling D.J."/>
            <person name="Fulton B."/>
            <person name="Minx P."/>
            <person name="Pepin K.H."/>
            <person name="Johnson M."/>
            <person name="Bhonagiri V."/>
            <person name="Nash W.E."/>
            <person name="Mardis E.R."/>
            <person name="Wilson R.K."/>
        </authorList>
    </citation>
    <scope>NUCLEOTIDE SEQUENCE [LARGE SCALE GENOMIC DNA]</scope>
    <source>
        <strain evidence="2 3">ATCC 33806</strain>
    </source>
</reference>